<evidence type="ECO:0000256" key="1">
    <source>
        <dbReference type="SAM" id="MobiDB-lite"/>
    </source>
</evidence>
<reference evidence="3 4" key="1">
    <citation type="journal article" date="2017" name="Biotechnol. Biofuels">
        <title>Differential beta-glucosidase expression as a function of carbon source availability in Talaromyces amestolkiae: a genomic and proteomic approach.</title>
        <authorList>
            <person name="de Eugenio L.I."/>
            <person name="Mendez-Liter J.A."/>
            <person name="Nieto-Dominguez M."/>
            <person name="Alonso L."/>
            <person name="Gil-Munoz J."/>
            <person name="Barriuso J."/>
            <person name="Prieto A."/>
            <person name="Martinez M.J."/>
        </authorList>
    </citation>
    <scope>NUCLEOTIDE SEQUENCE [LARGE SCALE GENOMIC DNA]</scope>
    <source>
        <strain evidence="3 4">CIB</strain>
    </source>
</reference>
<dbReference type="InterPro" id="IPR051678">
    <property type="entry name" value="AGP_Transferase"/>
</dbReference>
<dbReference type="PANTHER" id="PTHR21310:SF39">
    <property type="entry name" value="AMINOGLYCOSIDE PHOSPHOTRANSFERASE DOMAIN-CONTAINING PROTEIN"/>
    <property type="match status" value="1"/>
</dbReference>
<proteinExistence type="predicted"/>
<accession>A0A364KVB6</accession>
<comment type="caution">
    <text evidence="3">The sequence shown here is derived from an EMBL/GenBank/DDBJ whole genome shotgun (WGS) entry which is preliminary data.</text>
</comment>
<organism evidence="3 4">
    <name type="scientific">Talaromyces amestolkiae</name>
    <dbReference type="NCBI Taxonomy" id="1196081"/>
    <lineage>
        <taxon>Eukaryota</taxon>
        <taxon>Fungi</taxon>
        <taxon>Dikarya</taxon>
        <taxon>Ascomycota</taxon>
        <taxon>Pezizomycotina</taxon>
        <taxon>Eurotiomycetes</taxon>
        <taxon>Eurotiomycetidae</taxon>
        <taxon>Eurotiales</taxon>
        <taxon>Trichocomaceae</taxon>
        <taxon>Talaromyces</taxon>
        <taxon>Talaromyces sect. Talaromyces</taxon>
    </lineage>
</organism>
<dbReference type="OrthoDB" id="3250044at2759"/>
<dbReference type="SUPFAM" id="SSF56112">
    <property type="entry name" value="Protein kinase-like (PK-like)"/>
    <property type="match status" value="1"/>
</dbReference>
<dbReference type="STRING" id="1196081.A0A364KVB6"/>
<dbReference type="RefSeq" id="XP_040731957.1">
    <property type="nucleotide sequence ID" value="XM_040875711.1"/>
</dbReference>
<name>A0A364KVB6_TALAM</name>
<evidence type="ECO:0000259" key="2">
    <source>
        <dbReference type="Pfam" id="PF01636"/>
    </source>
</evidence>
<evidence type="ECO:0000313" key="3">
    <source>
        <dbReference type="EMBL" id="RAO67441.1"/>
    </source>
</evidence>
<feature type="region of interest" description="Disordered" evidence="1">
    <location>
        <begin position="283"/>
        <end position="310"/>
    </location>
</feature>
<dbReference type="AlphaFoldDB" id="A0A364KVB6"/>
<evidence type="ECO:0000313" key="4">
    <source>
        <dbReference type="Proteomes" id="UP000249363"/>
    </source>
</evidence>
<feature type="domain" description="Aminoglycoside phosphotransferase" evidence="2">
    <location>
        <begin position="64"/>
        <end position="247"/>
    </location>
</feature>
<protein>
    <recommendedName>
        <fullName evidence="2">Aminoglycoside phosphotransferase domain-containing protein</fullName>
    </recommendedName>
</protein>
<dbReference type="GeneID" id="63792669"/>
<keyword evidence="4" id="KW-1185">Reference proteome</keyword>
<gene>
    <name evidence="3" type="ORF">BHQ10_003453</name>
</gene>
<dbReference type="InterPro" id="IPR002575">
    <property type="entry name" value="Aminoglycoside_PTrfase"/>
</dbReference>
<dbReference type="PANTHER" id="PTHR21310">
    <property type="entry name" value="AMINOGLYCOSIDE PHOSPHOTRANSFERASE-RELATED-RELATED"/>
    <property type="match status" value="1"/>
</dbReference>
<sequence>MKLDVATATEHALINFCHEKGEEGALVADIIGAIIVKVTDTIGAIIVKVTDTIVAKWGWTVTPAGAAMQEVAYTSLLDYDVVRVPRVFRFVQDEEGRGYLFMEYVPGQNLADLDVKEHNIVSHVAKIIEYLGQIQAPPGYGPGPISHNRGPRGYLRGDDGVRKPFNSITALNDWINRRIILRKQNESVDFGSYPLVLCHMDLCRRNMILGDDGNVYLLDWGHAGFFPRFYEVATLSCLNPYDEDYEKPLIEAVKSLLRMTEDEKWDMRMVLYARAASLRWTFPEDDGENDEPAPGPPPLGTPPPLLIPEV</sequence>
<feature type="compositionally biased region" description="Pro residues" evidence="1">
    <location>
        <begin position="293"/>
        <end position="310"/>
    </location>
</feature>
<dbReference type="Proteomes" id="UP000249363">
    <property type="component" value="Unassembled WGS sequence"/>
</dbReference>
<dbReference type="EMBL" id="MIKG01000005">
    <property type="protein sequence ID" value="RAO67441.1"/>
    <property type="molecule type" value="Genomic_DNA"/>
</dbReference>
<dbReference type="InterPro" id="IPR011009">
    <property type="entry name" value="Kinase-like_dom_sf"/>
</dbReference>
<dbReference type="Gene3D" id="3.90.1200.10">
    <property type="match status" value="1"/>
</dbReference>
<dbReference type="Pfam" id="PF01636">
    <property type="entry name" value="APH"/>
    <property type="match status" value="1"/>
</dbReference>